<evidence type="ECO:0000313" key="27">
    <source>
        <dbReference type="EMBL" id="KAL2088487.1"/>
    </source>
</evidence>
<name>A0ABD1JMY5_9TELE</name>
<keyword evidence="18 24" id="KW-0472">Membrane</keyword>
<dbReference type="Pfam" id="PF01049">
    <property type="entry name" value="CADH_Y-type_LIR"/>
    <property type="match status" value="1"/>
</dbReference>
<keyword evidence="17" id="KW-0333">Golgi apparatus</keyword>
<feature type="domain" description="Cadherin" evidence="26">
    <location>
        <begin position="380"/>
        <end position="491"/>
    </location>
</feature>
<evidence type="ECO:0000313" key="28">
    <source>
        <dbReference type="Proteomes" id="UP001591681"/>
    </source>
</evidence>
<feature type="domain" description="Cadherin" evidence="26">
    <location>
        <begin position="193"/>
        <end position="267"/>
    </location>
</feature>
<dbReference type="GO" id="GO:0001841">
    <property type="term" value="P:neural tube formation"/>
    <property type="evidence" value="ECO:0007669"/>
    <property type="project" value="UniProtKB-ARBA"/>
</dbReference>
<keyword evidence="11" id="KW-0677">Repeat</keyword>
<dbReference type="PRINTS" id="PR00205">
    <property type="entry name" value="CADHERIN"/>
</dbReference>
<evidence type="ECO:0000256" key="1">
    <source>
        <dbReference type="ARBA" id="ARBA00004177"/>
    </source>
</evidence>
<dbReference type="GO" id="GO:0034332">
    <property type="term" value="P:adherens junction organization"/>
    <property type="evidence" value="ECO:0007669"/>
    <property type="project" value="UniProtKB-ARBA"/>
</dbReference>
<keyword evidence="15" id="KW-0965">Cell junction</keyword>
<sequence>MEVCRCLRLGTIILVLQALSCVLSEHSSCAPGFDSELYIFEVDRVHLHIGRRLGKVVFNDCTGRTRIVFDSADKRFKVDTDGTVKLKRQVTLHDGHKRFAVHAWDSQGKKHTVDVGLELVQPHHGHQVDLPKPAATEAVSTVPVLLFPKSSGGLKRRKRDWVIPDIKIPENTRGPFPERLVQIKTSYAKEVTVIYSITGAGADQEPRGLFKIDSRSGQLFITKPLDREDKATYLLLAHAVIHGGDKAEEPMELNIIVIDQNDNKPEFKQNPFLGSVAEASKPGTEFMDIIATDTDEPGNANSDIRYKIISQDPQEPRSGMFSINPVTGKLMVNSAGLDKEKYPKYTLEIQAADMEGEGLSAQCKAIISVTDSNDHAPQFEQPQYTVSVPENKVGELVVKMPVTDRDDPNTEAWAAKFKIISGDTGGMFSIETDISKQAGIIKTAKPLDFEAVNKYTLVVAVENEIPFAIPLPTATAQVVVNVEDVNEAPIFNPVENRFSTRENDPIGTRLVLYSATDPDKAMKQTVTYKISDDPAGWLMVEKDTGVIKVKSTMDRESPLVKDGQYKALILAMDNYMIPATGTGTLLIQLEDVNDNAPAVVERMVEVCNDEPSPVLLTLTDKDTAGNGAPYRVELKGESANNWTARMNDTKTGIILQLRNKLREAKYSVSLSVSDTHGLNQISTVEAHVCDCKGEDFRCQNRQLGGAGLPLPVILGTLGAILALLLLILLLLMFVRRRSNVKKEPLLPEDDIRDNIYYYDEEGGGEDDQDYDLSVLHRGLDNRPDVFRNDVIPTFMPAPQYQYRPRPANPEDIGNFIDDNLKAADNDPTAPPYDSLLVFDYEGAGSEAGSLSSLNSSSSGDDQDYDCLNGWGPRFKKLADMYGGGEDE</sequence>
<dbReference type="GO" id="GO:0030010">
    <property type="term" value="P:establishment of cell polarity"/>
    <property type="evidence" value="ECO:0007669"/>
    <property type="project" value="UniProtKB-ARBA"/>
</dbReference>
<keyword evidence="28" id="KW-1185">Reference proteome</keyword>
<gene>
    <name evidence="27" type="ORF">ACEWY4_015386</name>
</gene>
<dbReference type="InterPro" id="IPR002126">
    <property type="entry name" value="Cadherin-like_dom"/>
</dbReference>
<protein>
    <recommendedName>
        <fullName evidence="20">Cadherin-1</fullName>
    </recommendedName>
</protein>
<dbReference type="GO" id="GO:0016342">
    <property type="term" value="C:catenin complex"/>
    <property type="evidence" value="ECO:0007669"/>
    <property type="project" value="UniProtKB-ARBA"/>
</dbReference>
<dbReference type="GO" id="GO:0001764">
    <property type="term" value="P:neuron migration"/>
    <property type="evidence" value="ECO:0007669"/>
    <property type="project" value="UniProtKB-ARBA"/>
</dbReference>
<dbReference type="GO" id="GO:0005794">
    <property type="term" value="C:Golgi apparatus"/>
    <property type="evidence" value="ECO:0007669"/>
    <property type="project" value="UniProtKB-SubCell"/>
</dbReference>
<accession>A0ABD1JMY5</accession>
<evidence type="ECO:0000259" key="26">
    <source>
        <dbReference type="PROSITE" id="PS50268"/>
    </source>
</evidence>
<evidence type="ECO:0000256" key="5">
    <source>
        <dbReference type="ARBA" id="ARBA00004601"/>
    </source>
</evidence>
<proteinExistence type="predicted"/>
<keyword evidence="12" id="KW-0967">Endosome</keyword>
<organism evidence="27 28">
    <name type="scientific">Coilia grayii</name>
    <name type="common">Gray's grenadier anchovy</name>
    <dbReference type="NCBI Taxonomy" id="363190"/>
    <lineage>
        <taxon>Eukaryota</taxon>
        <taxon>Metazoa</taxon>
        <taxon>Chordata</taxon>
        <taxon>Craniata</taxon>
        <taxon>Vertebrata</taxon>
        <taxon>Euteleostomi</taxon>
        <taxon>Actinopterygii</taxon>
        <taxon>Neopterygii</taxon>
        <taxon>Teleostei</taxon>
        <taxon>Clupei</taxon>
        <taxon>Clupeiformes</taxon>
        <taxon>Clupeoidei</taxon>
        <taxon>Engraulidae</taxon>
        <taxon>Coilinae</taxon>
        <taxon>Coilia</taxon>
    </lineage>
</organism>
<evidence type="ECO:0000256" key="22">
    <source>
        <dbReference type="RuleBase" id="RU003318"/>
    </source>
</evidence>
<evidence type="ECO:0000256" key="13">
    <source>
        <dbReference type="ARBA" id="ARBA00022837"/>
    </source>
</evidence>
<feature type="transmembrane region" description="Helical" evidence="24">
    <location>
        <begin position="708"/>
        <end position="734"/>
    </location>
</feature>
<dbReference type="SMART" id="SM00112">
    <property type="entry name" value="CA"/>
    <property type="match status" value="4"/>
</dbReference>
<evidence type="ECO:0000256" key="4">
    <source>
        <dbReference type="ARBA" id="ARBA00004536"/>
    </source>
</evidence>
<evidence type="ECO:0000256" key="24">
    <source>
        <dbReference type="SAM" id="Phobius"/>
    </source>
</evidence>
<dbReference type="GO" id="GO:0055113">
    <property type="term" value="P:epiboly involved in gastrulation with mouth forming second"/>
    <property type="evidence" value="ECO:0007669"/>
    <property type="project" value="UniProtKB-ARBA"/>
</dbReference>
<dbReference type="SUPFAM" id="SSF49313">
    <property type="entry name" value="Cadherin-like"/>
    <property type="match status" value="6"/>
</dbReference>
<evidence type="ECO:0000256" key="23">
    <source>
        <dbReference type="RuleBase" id="RU004357"/>
    </source>
</evidence>
<evidence type="ECO:0000256" key="2">
    <source>
        <dbReference type="ARBA" id="ARBA00004251"/>
    </source>
</evidence>
<dbReference type="FunFam" id="2.60.40.60:FF:000191">
    <property type="entry name" value="Cadherin 1"/>
    <property type="match status" value="1"/>
</dbReference>
<keyword evidence="9" id="KW-0479">Metal-binding</keyword>
<keyword evidence="16 24" id="KW-1133">Transmembrane helix</keyword>
<dbReference type="GO" id="GO:0005768">
    <property type="term" value="C:endosome"/>
    <property type="evidence" value="ECO:0007669"/>
    <property type="project" value="UniProtKB-SubCell"/>
</dbReference>
<evidence type="ECO:0000256" key="12">
    <source>
        <dbReference type="ARBA" id="ARBA00022753"/>
    </source>
</evidence>
<dbReference type="EMBL" id="JBHFQA010000013">
    <property type="protein sequence ID" value="KAL2088487.1"/>
    <property type="molecule type" value="Genomic_DNA"/>
</dbReference>
<dbReference type="CDD" id="cd11304">
    <property type="entry name" value="Cadherin_repeat"/>
    <property type="match status" value="3"/>
</dbReference>
<dbReference type="PROSITE" id="PS50268">
    <property type="entry name" value="CADHERIN_2"/>
    <property type="match status" value="5"/>
</dbReference>
<feature type="domain" description="Cadherin" evidence="26">
    <location>
        <begin position="492"/>
        <end position="599"/>
    </location>
</feature>
<evidence type="ECO:0000256" key="7">
    <source>
        <dbReference type="ARBA" id="ARBA00022490"/>
    </source>
</evidence>
<dbReference type="FunFam" id="4.10.900.10:FF:000001">
    <property type="entry name" value="Cadherin 2"/>
    <property type="match status" value="1"/>
</dbReference>
<evidence type="ECO:0000256" key="16">
    <source>
        <dbReference type="ARBA" id="ARBA00022989"/>
    </source>
</evidence>
<evidence type="ECO:0000256" key="19">
    <source>
        <dbReference type="ARBA" id="ARBA00023180"/>
    </source>
</evidence>
<comment type="subcellular location">
    <subcellularLocation>
        <location evidence="4">Cell junction</location>
        <location evidence="4">Adherens junction</location>
    </subcellularLocation>
    <subcellularLocation>
        <location evidence="2 22">Cell membrane</location>
        <topology evidence="2 22">Single-pass type I membrane protein</topology>
    </subcellularLocation>
    <subcellularLocation>
        <location evidence="3">Cytoplasm</location>
    </subcellularLocation>
    <subcellularLocation>
        <location evidence="1">Endosome</location>
    </subcellularLocation>
    <subcellularLocation>
        <location evidence="5">Golgi apparatus</location>
        <location evidence="5">trans-Golgi network</location>
    </subcellularLocation>
</comment>
<dbReference type="Proteomes" id="UP001591681">
    <property type="component" value="Unassembled WGS sequence"/>
</dbReference>
<dbReference type="GO" id="GO:0005912">
    <property type="term" value="C:adherens junction"/>
    <property type="evidence" value="ECO:0007669"/>
    <property type="project" value="UniProtKB-SubCell"/>
</dbReference>
<evidence type="ECO:0000256" key="20">
    <source>
        <dbReference type="ARBA" id="ARBA00023893"/>
    </source>
</evidence>
<dbReference type="InterPro" id="IPR027397">
    <property type="entry name" value="Catenin-bd_sf"/>
</dbReference>
<keyword evidence="6" id="KW-1003">Cell membrane</keyword>
<evidence type="ECO:0000256" key="8">
    <source>
        <dbReference type="ARBA" id="ARBA00022692"/>
    </source>
</evidence>
<evidence type="ECO:0000256" key="6">
    <source>
        <dbReference type="ARBA" id="ARBA00022475"/>
    </source>
</evidence>
<dbReference type="Pfam" id="PF08758">
    <property type="entry name" value="Cadherin_pro"/>
    <property type="match status" value="1"/>
</dbReference>
<evidence type="ECO:0000256" key="25">
    <source>
        <dbReference type="SAM" id="SignalP"/>
    </source>
</evidence>
<keyword evidence="8 22" id="KW-0812">Transmembrane</keyword>
<dbReference type="AlphaFoldDB" id="A0ABD1JMY5"/>
<dbReference type="InterPro" id="IPR015919">
    <property type="entry name" value="Cadherin-like_sf"/>
</dbReference>
<dbReference type="FunFam" id="2.60.40.60:FF:000095">
    <property type="entry name" value="Cadherin 13"/>
    <property type="match status" value="1"/>
</dbReference>
<dbReference type="PANTHER" id="PTHR24027">
    <property type="entry name" value="CADHERIN-23"/>
    <property type="match status" value="1"/>
</dbReference>
<keyword evidence="19" id="KW-0325">Glycoprotein</keyword>
<dbReference type="GO" id="GO:0007398">
    <property type="term" value="P:ectoderm development"/>
    <property type="evidence" value="ECO:0007669"/>
    <property type="project" value="UniProtKB-ARBA"/>
</dbReference>
<dbReference type="FunFam" id="2.60.40.60:FF:000019">
    <property type="entry name" value="Cadherin 2"/>
    <property type="match status" value="1"/>
</dbReference>
<evidence type="ECO:0000256" key="11">
    <source>
        <dbReference type="ARBA" id="ARBA00022737"/>
    </source>
</evidence>
<dbReference type="GO" id="GO:0007498">
    <property type="term" value="P:mesoderm development"/>
    <property type="evidence" value="ECO:0007669"/>
    <property type="project" value="UniProtKB-ARBA"/>
</dbReference>
<dbReference type="InterPro" id="IPR014868">
    <property type="entry name" value="Cadherin_pro_dom"/>
</dbReference>
<dbReference type="PANTHER" id="PTHR24027:SF319">
    <property type="entry name" value="CADHERIN-1"/>
    <property type="match status" value="1"/>
</dbReference>
<evidence type="ECO:0000256" key="10">
    <source>
        <dbReference type="ARBA" id="ARBA00022729"/>
    </source>
</evidence>
<dbReference type="FunFam" id="2.60.40.60:FF:000022">
    <property type="entry name" value="Cadherin 2"/>
    <property type="match status" value="1"/>
</dbReference>
<feature type="domain" description="Cadherin" evidence="26">
    <location>
        <begin position="268"/>
        <end position="379"/>
    </location>
</feature>
<dbReference type="GO" id="GO:0098742">
    <property type="term" value="P:cell-cell adhesion via plasma-membrane adhesion molecules"/>
    <property type="evidence" value="ECO:0007669"/>
    <property type="project" value="UniProtKB-ARBA"/>
</dbReference>
<comment type="function">
    <text evidence="23">Cadherins are calcium-dependent cell adhesion proteins.</text>
</comment>
<dbReference type="InterPro" id="IPR039808">
    <property type="entry name" value="Cadherin"/>
</dbReference>
<reference evidence="27 28" key="1">
    <citation type="submission" date="2024-09" db="EMBL/GenBank/DDBJ databases">
        <title>A chromosome-level genome assembly of Gray's grenadier anchovy, Coilia grayii.</title>
        <authorList>
            <person name="Fu Z."/>
        </authorList>
    </citation>
    <scope>NUCLEOTIDE SEQUENCE [LARGE SCALE GENOMIC DNA]</scope>
    <source>
        <strain evidence="27">G4</strain>
        <tissue evidence="27">Muscle</tissue>
    </source>
</reference>
<feature type="chain" id="PRO_5044822307" description="Cadherin-1" evidence="25">
    <location>
        <begin position="25"/>
        <end position="887"/>
    </location>
</feature>
<feature type="domain" description="Cadherin" evidence="26">
    <location>
        <begin position="598"/>
        <end position="713"/>
    </location>
</feature>
<dbReference type="PROSITE" id="PS00232">
    <property type="entry name" value="CADHERIN_1"/>
    <property type="match status" value="3"/>
</dbReference>
<keyword evidence="7" id="KW-0963">Cytoplasm</keyword>
<evidence type="ECO:0000256" key="14">
    <source>
        <dbReference type="ARBA" id="ARBA00022889"/>
    </source>
</evidence>
<dbReference type="Pfam" id="PF00028">
    <property type="entry name" value="Cadherin"/>
    <property type="match status" value="4"/>
</dbReference>
<keyword evidence="13 21" id="KW-0106">Calcium</keyword>
<evidence type="ECO:0000256" key="15">
    <source>
        <dbReference type="ARBA" id="ARBA00022949"/>
    </source>
</evidence>
<dbReference type="Gene3D" id="4.10.900.10">
    <property type="entry name" value="TCF3-CBD (Catenin binding domain)"/>
    <property type="match status" value="1"/>
</dbReference>
<comment type="caution">
    <text evidence="27">The sequence shown here is derived from an EMBL/GenBank/DDBJ whole genome shotgun (WGS) entry which is preliminary data.</text>
</comment>
<evidence type="ECO:0000256" key="9">
    <source>
        <dbReference type="ARBA" id="ARBA00022723"/>
    </source>
</evidence>
<dbReference type="GO" id="GO:0060027">
    <property type="term" value="P:convergent extension involved in gastrulation"/>
    <property type="evidence" value="ECO:0007669"/>
    <property type="project" value="UniProtKB-ARBA"/>
</dbReference>
<dbReference type="InterPro" id="IPR000233">
    <property type="entry name" value="Cadherin_Y-type_LIR"/>
</dbReference>
<dbReference type="Gene3D" id="2.60.40.60">
    <property type="entry name" value="Cadherins"/>
    <property type="match status" value="6"/>
</dbReference>
<evidence type="ECO:0000256" key="3">
    <source>
        <dbReference type="ARBA" id="ARBA00004496"/>
    </source>
</evidence>
<feature type="signal peptide" evidence="25">
    <location>
        <begin position="1"/>
        <end position="24"/>
    </location>
</feature>
<dbReference type="SMART" id="SM01055">
    <property type="entry name" value="Cadherin_pro"/>
    <property type="match status" value="1"/>
</dbReference>
<dbReference type="FunFam" id="2.60.40.60:FF:000031">
    <property type="entry name" value="Cadherin 3"/>
    <property type="match status" value="1"/>
</dbReference>
<evidence type="ECO:0000256" key="18">
    <source>
        <dbReference type="ARBA" id="ARBA00023136"/>
    </source>
</evidence>
<dbReference type="FunFam" id="2.60.40.60:FF:000011">
    <property type="entry name" value="Cadherin 1"/>
    <property type="match status" value="1"/>
</dbReference>
<keyword evidence="10 25" id="KW-0732">Signal</keyword>
<evidence type="ECO:0000256" key="21">
    <source>
        <dbReference type="PROSITE-ProRule" id="PRU00043"/>
    </source>
</evidence>
<dbReference type="InterPro" id="IPR020894">
    <property type="entry name" value="Cadherin_CS"/>
</dbReference>
<dbReference type="GO" id="GO:0005509">
    <property type="term" value="F:calcium ion binding"/>
    <property type="evidence" value="ECO:0007669"/>
    <property type="project" value="UniProtKB-UniRule"/>
</dbReference>
<evidence type="ECO:0000256" key="17">
    <source>
        <dbReference type="ARBA" id="ARBA00023034"/>
    </source>
</evidence>
<dbReference type="GO" id="GO:0042074">
    <property type="term" value="P:cell migration involved in gastrulation"/>
    <property type="evidence" value="ECO:0007669"/>
    <property type="project" value="UniProtKB-ARBA"/>
</dbReference>
<keyword evidence="14 22" id="KW-0130">Cell adhesion</keyword>